<gene>
    <name evidence="2" type="ORF">EJ08DRAFT_699010</name>
</gene>
<comment type="caution">
    <text evidence="2">The sequence shown here is derived from an EMBL/GenBank/DDBJ whole genome shotgun (WGS) entry which is preliminary data.</text>
</comment>
<keyword evidence="3" id="KW-1185">Reference proteome</keyword>
<evidence type="ECO:0000256" key="1">
    <source>
        <dbReference type="SAM" id="Phobius"/>
    </source>
</evidence>
<keyword evidence="1" id="KW-0472">Membrane</keyword>
<name>A0A9P4NNM6_9PEZI</name>
<organism evidence="2 3">
    <name type="scientific">Tothia fuscella</name>
    <dbReference type="NCBI Taxonomy" id="1048955"/>
    <lineage>
        <taxon>Eukaryota</taxon>
        <taxon>Fungi</taxon>
        <taxon>Dikarya</taxon>
        <taxon>Ascomycota</taxon>
        <taxon>Pezizomycotina</taxon>
        <taxon>Dothideomycetes</taxon>
        <taxon>Pleosporomycetidae</taxon>
        <taxon>Venturiales</taxon>
        <taxon>Cylindrosympodiaceae</taxon>
        <taxon>Tothia</taxon>
    </lineage>
</organism>
<dbReference type="OrthoDB" id="5427664at2759"/>
<dbReference type="AlphaFoldDB" id="A0A9P4NNM6"/>
<evidence type="ECO:0000313" key="2">
    <source>
        <dbReference type="EMBL" id="KAF2428790.1"/>
    </source>
</evidence>
<dbReference type="PANTHER" id="PTHR37577:SF1">
    <property type="entry name" value="INTEGRAL MEMBRANE PROTEIN"/>
    <property type="match status" value="1"/>
</dbReference>
<feature type="transmembrane region" description="Helical" evidence="1">
    <location>
        <begin position="275"/>
        <end position="296"/>
    </location>
</feature>
<feature type="transmembrane region" description="Helical" evidence="1">
    <location>
        <begin position="222"/>
        <end position="246"/>
    </location>
</feature>
<keyword evidence="1" id="KW-0812">Transmembrane</keyword>
<protein>
    <submittedName>
        <fullName evidence="2">Uncharacterized protein</fullName>
    </submittedName>
</protein>
<proteinExistence type="predicted"/>
<feature type="transmembrane region" description="Helical" evidence="1">
    <location>
        <begin position="132"/>
        <end position="152"/>
    </location>
</feature>
<accession>A0A9P4NNM6</accession>
<dbReference type="EMBL" id="MU007053">
    <property type="protein sequence ID" value="KAF2428790.1"/>
    <property type="molecule type" value="Genomic_DNA"/>
</dbReference>
<feature type="transmembrane region" description="Helical" evidence="1">
    <location>
        <begin position="82"/>
        <end position="102"/>
    </location>
</feature>
<sequence>MSFSDQQLVTGIAVLVAGIKKLADGNITIYHFSLVTDLAWFSSNTHLLSLLTIRDFSESVKPSKSPTLSHTQVRINFPGPRILRAFLMVLLAALLLYCSYVTGYEDWYESFRCPARCTLAGSKGGKPLDWTIMNFTLILYAYPIAMIQLFPWSRRFWIENLRHKLIDDKGLLPPEPPSPISLPHNHAKPPTNLTKATAATPSTPGATPPGPLTVIWKAWWSVFLLIWYTMSSEVLTFVVQIVWFSLGVKWTLEDRVNGHSAMEQEEIDAENEWGFAQLVPILLLLLPFLQLVQSYSAQKEKLRKKRAKTQTQDQNLPMALLTPLTTP</sequence>
<keyword evidence="1" id="KW-1133">Transmembrane helix</keyword>
<dbReference type="Proteomes" id="UP000800235">
    <property type="component" value="Unassembled WGS sequence"/>
</dbReference>
<dbReference type="InterPro" id="IPR053018">
    <property type="entry name" value="Elsinochrome_Biosynth-Asso"/>
</dbReference>
<reference evidence="2" key="1">
    <citation type="journal article" date="2020" name="Stud. Mycol.">
        <title>101 Dothideomycetes genomes: a test case for predicting lifestyles and emergence of pathogens.</title>
        <authorList>
            <person name="Haridas S."/>
            <person name="Albert R."/>
            <person name="Binder M."/>
            <person name="Bloem J."/>
            <person name="Labutti K."/>
            <person name="Salamov A."/>
            <person name="Andreopoulos B."/>
            <person name="Baker S."/>
            <person name="Barry K."/>
            <person name="Bills G."/>
            <person name="Bluhm B."/>
            <person name="Cannon C."/>
            <person name="Castanera R."/>
            <person name="Culley D."/>
            <person name="Daum C."/>
            <person name="Ezra D."/>
            <person name="Gonzalez J."/>
            <person name="Henrissat B."/>
            <person name="Kuo A."/>
            <person name="Liang C."/>
            <person name="Lipzen A."/>
            <person name="Lutzoni F."/>
            <person name="Magnuson J."/>
            <person name="Mondo S."/>
            <person name="Nolan M."/>
            <person name="Ohm R."/>
            <person name="Pangilinan J."/>
            <person name="Park H.-J."/>
            <person name="Ramirez L."/>
            <person name="Alfaro M."/>
            <person name="Sun H."/>
            <person name="Tritt A."/>
            <person name="Yoshinaga Y."/>
            <person name="Zwiers L.-H."/>
            <person name="Turgeon B."/>
            <person name="Goodwin S."/>
            <person name="Spatafora J."/>
            <person name="Crous P."/>
            <person name="Grigoriev I."/>
        </authorList>
    </citation>
    <scope>NUCLEOTIDE SEQUENCE</scope>
    <source>
        <strain evidence="2">CBS 130266</strain>
    </source>
</reference>
<evidence type="ECO:0000313" key="3">
    <source>
        <dbReference type="Proteomes" id="UP000800235"/>
    </source>
</evidence>
<dbReference type="PANTHER" id="PTHR37577">
    <property type="entry name" value="INTEGRAL MEMBRANE PROTEIN"/>
    <property type="match status" value="1"/>
</dbReference>